<proteinExistence type="predicted"/>
<accession>A0A218WH52</accession>
<sequence length="221" mass="24665">MLQLVSSSCDEVELELADFKECLNVLYPSANTLVHSLSDDSERNTVKTQEAKEYDALVLGKNAKISALLTEKKFVWNQYKILETKLNDKLKSKEAEIQLANEKVSRLLVSMEKLQSSNDAKDEVIAKLESKIADKEALARKRRDELVRLAHELELLKRARCTSETPVLSRCTTSGSITSSLGNKKGTHVPVNKPPTAAQVSNSMKNSERVPGRFRFQDSTG</sequence>
<name>A0A218WH52_PUNGR</name>
<reference evidence="4" key="1">
    <citation type="journal article" date="2017" name="Plant J.">
        <title>The pomegranate (Punica granatum L.) genome and the genomics of punicalagin biosynthesis.</title>
        <authorList>
            <person name="Qin G."/>
            <person name="Xu C."/>
            <person name="Ming R."/>
            <person name="Tang H."/>
            <person name="Guyot R."/>
            <person name="Kramer E.M."/>
            <person name="Hu Y."/>
            <person name="Yi X."/>
            <person name="Qi Y."/>
            <person name="Xu X."/>
            <person name="Gao Z."/>
            <person name="Pan H."/>
            <person name="Jian J."/>
            <person name="Tian Y."/>
            <person name="Yue Z."/>
            <person name="Xu Y."/>
        </authorList>
    </citation>
    <scope>NUCLEOTIDE SEQUENCE [LARGE SCALE GENOMIC DNA]</scope>
    <source>
        <strain evidence="4">cv. Dabenzi</strain>
    </source>
</reference>
<organism evidence="3 4">
    <name type="scientific">Punica granatum</name>
    <name type="common">Pomegranate</name>
    <dbReference type="NCBI Taxonomy" id="22663"/>
    <lineage>
        <taxon>Eukaryota</taxon>
        <taxon>Viridiplantae</taxon>
        <taxon>Streptophyta</taxon>
        <taxon>Embryophyta</taxon>
        <taxon>Tracheophyta</taxon>
        <taxon>Spermatophyta</taxon>
        <taxon>Magnoliopsida</taxon>
        <taxon>eudicotyledons</taxon>
        <taxon>Gunneridae</taxon>
        <taxon>Pentapetalae</taxon>
        <taxon>rosids</taxon>
        <taxon>malvids</taxon>
        <taxon>Myrtales</taxon>
        <taxon>Lythraceae</taxon>
        <taxon>Punica</taxon>
    </lineage>
</organism>
<comment type="caution">
    <text evidence="3">The sequence shown here is derived from an EMBL/GenBank/DDBJ whole genome shotgun (WGS) entry which is preliminary data.</text>
</comment>
<evidence type="ECO:0000256" key="2">
    <source>
        <dbReference type="SAM" id="MobiDB-lite"/>
    </source>
</evidence>
<dbReference type="PANTHER" id="PTHR35992:SF1">
    <property type="entry name" value="CYTOMATRIX PROTEIN-LIKE PROTEIN"/>
    <property type="match status" value="1"/>
</dbReference>
<evidence type="ECO:0000256" key="1">
    <source>
        <dbReference type="SAM" id="Coils"/>
    </source>
</evidence>
<dbReference type="PANTHER" id="PTHR35992">
    <property type="entry name" value="CYTOMATRIX PROTEIN-LIKE PROTEIN"/>
    <property type="match status" value="1"/>
</dbReference>
<evidence type="ECO:0000313" key="4">
    <source>
        <dbReference type="Proteomes" id="UP000197138"/>
    </source>
</evidence>
<feature type="coiled-coil region" evidence="1">
    <location>
        <begin position="83"/>
        <end position="145"/>
    </location>
</feature>
<dbReference type="AlphaFoldDB" id="A0A218WH52"/>
<protein>
    <submittedName>
        <fullName evidence="3">Uncharacterized protein</fullName>
    </submittedName>
</protein>
<gene>
    <name evidence="3" type="ORF">CDL15_Pgr017889</name>
</gene>
<feature type="region of interest" description="Disordered" evidence="2">
    <location>
        <begin position="177"/>
        <end position="221"/>
    </location>
</feature>
<dbReference type="Proteomes" id="UP000197138">
    <property type="component" value="Unassembled WGS sequence"/>
</dbReference>
<evidence type="ECO:0000313" key="3">
    <source>
        <dbReference type="EMBL" id="OWM72006.1"/>
    </source>
</evidence>
<dbReference type="EMBL" id="MTKT01004293">
    <property type="protein sequence ID" value="OWM72006.1"/>
    <property type="molecule type" value="Genomic_DNA"/>
</dbReference>
<keyword evidence="1" id="KW-0175">Coiled coil</keyword>